<dbReference type="InterPro" id="IPR009057">
    <property type="entry name" value="Homeodomain-like_sf"/>
</dbReference>
<evidence type="ECO:0000313" key="6">
    <source>
        <dbReference type="EMBL" id="ADD43590.1"/>
    </source>
</evidence>
<dbReference type="Gene3D" id="1.10.357.10">
    <property type="entry name" value="Tetracycline Repressor, domain 2"/>
    <property type="match status" value="1"/>
</dbReference>
<feature type="DNA-binding region" description="H-T-H motif" evidence="4">
    <location>
        <begin position="31"/>
        <end position="50"/>
    </location>
</feature>
<evidence type="ECO:0000256" key="3">
    <source>
        <dbReference type="ARBA" id="ARBA00023163"/>
    </source>
</evidence>
<gene>
    <name evidence="6" type="ordered locus">Snas_3937</name>
</gene>
<dbReference type="eggNOG" id="COG1309">
    <property type="taxonomic scope" value="Bacteria"/>
</dbReference>
<dbReference type="SUPFAM" id="SSF46689">
    <property type="entry name" value="Homeodomain-like"/>
    <property type="match status" value="1"/>
</dbReference>
<keyword evidence="7" id="KW-1185">Reference proteome</keyword>
<dbReference type="InterPro" id="IPR041583">
    <property type="entry name" value="TetR_C_31"/>
</dbReference>
<accession>D3PZQ3</accession>
<sequence length="187" mass="20858">MPKPTASTDRRQQLVEAAFDEIAANGFEGLRTRAVARAVGIDHSTVHHHFATKADLIAAVVDHAIAPFRTGKPLTGSPAEQLRDHLNLLVRLMRERPRLFIVLRELDLRATRDDNIRAILAERDNRWRDTTTTLFRQPGWHSDTDPEAAAELVIAAVKGASFAPDPDRAAAAIDELLRLLTPREERP</sequence>
<dbReference type="KEGG" id="sna:Snas_3937"/>
<dbReference type="PROSITE" id="PS50977">
    <property type="entry name" value="HTH_TETR_2"/>
    <property type="match status" value="1"/>
</dbReference>
<dbReference type="EMBL" id="CP001778">
    <property type="protein sequence ID" value="ADD43590.1"/>
    <property type="molecule type" value="Genomic_DNA"/>
</dbReference>
<dbReference type="InterPro" id="IPR001647">
    <property type="entry name" value="HTH_TetR"/>
</dbReference>
<dbReference type="GO" id="GO:0003700">
    <property type="term" value="F:DNA-binding transcription factor activity"/>
    <property type="evidence" value="ECO:0007669"/>
    <property type="project" value="TreeGrafter"/>
</dbReference>
<dbReference type="Pfam" id="PF17940">
    <property type="entry name" value="TetR_C_31"/>
    <property type="match status" value="1"/>
</dbReference>
<dbReference type="PANTHER" id="PTHR30055:SF234">
    <property type="entry name" value="HTH-TYPE TRANSCRIPTIONAL REGULATOR BETI"/>
    <property type="match status" value="1"/>
</dbReference>
<evidence type="ECO:0000256" key="1">
    <source>
        <dbReference type="ARBA" id="ARBA00023015"/>
    </source>
</evidence>
<dbReference type="HOGENOM" id="CLU_1446826_0_0_11"/>
<dbReference type="PANTHER" id="PTHR30055">
    <property type="entry name" value="HTH-TYPE TRANSCRIPTIONAL REGULATOR RUTR"/>
    <property type="match status" value="1"/>
</dbReference>
<evidence type="ECO:0000256" key="4">
    <source>
        <dbReference type="PROSITE-ProRule" id="PRU00335"/>
    </source>
</evidence>
<protein>
    <submittedName>
        <fullName evidence="6">Transcriptional regulator, TetR family</fullName>
    </submittedName>
</protein>
<proteinExistence type="predicted"/>
<dbReference type="Pfam" id="PF00440">
    <property type="entry name" value="TetR_N"/>
    <property type="match status" value="1"/>
</dbReference>
<evidence type="ECO:0000259" key="5">
    <source>
        <dbReference type="PROSITE" id="PS50977"/>
    </source>
</evidence>
<dbReference type="InterPro" id="IPR036271">
    <property type="entry name" value="Tet_transcr_reg_TetR-rel_C_sf"/>
</dbReference>
<reference evidence="6 7" key="1">
    <citation type="journal article" date="2009" name="Stand. Genomic Sci.">
        <title>Complete genome sequence of Stackebrandtia nassauensis type strain (LLR-40K-21).</title>
        <authorList>
            <person name="Munk C."/>
            <person name="Lapidus A."/>
            <person name="Copeland A."/>
            <person name="Jando M."/>
            <person name="Mayilraj S."/>
            <person name="Glavina Del Rio T."/>
            <person name="Nolan M."/>
            <person name="Chen F."/>
            <person name="Lucas S."/>
            <person name="Tice H."/>
            <person name="Cheng J.F."/>
            <person name="Han C."/>
            <person name="Detter J.C."/>
            <person name="Bruce D."/>
            <person name="Goodwin L."/>
            <person name="Chain P."/>
            <person name="Pitluck S."/>
            <person name="Goker M."/>
            <person name="Ovchinikova G."/>
            <person name="Pati A."/>
            <person name="Ivanova N."/>
            <person name="Mavromatis K."/>
            <person name="Chen A."/>
            <person name="Palaniappan K."/>
            <person name="Land M."/>
            <person name="Hauser L."/>
            <person name="Chang Y.J."/>
            <person name="Jeffries C.D."/>
            <person name="Bristow J."/>
            <person name="Eisen J.A."/>
            <person name="Markowitz V."/>
            <person name="Hugenholtz P."/>
            <person name="Kyrpides N.C."/>
            <person name="Klenk H.P."/>
        </authorList>
    </citation>
    <scope>NUCLEOTIDE SEQUENCE [LARGE SCALE GENOMIC DNA]</scope>
    <source>
        <strain evidence="7">DSM 44728 / CIP 108903 / NRRL B-16338 / NBRC 102104 / LLR-40K-21</strain>
    </source>
</reference>
<evidence type="ECO:0000256" key="2">
    <source>
        <dbReference type="ARBA" id="ARBA00023125"/>
    </source>
</evidence>
<dbReference type="PRINTS" id="PR00455">
    <property type="entry name" value="HTHTETR"/>
</dbReference>
<dbReference type="InterPro" id="IPR050109">
    <property type="entry name" value="HTH-type_TetR-like_transc_reg"/>
</dbReference>
<evidence type="ECO:0000313" key="7">
    <source>
        <dbReference type="Proteomes" id="UP000000844"/>
    </source>
</evidence>
<keyword evidence="3" id="KW-0804">Transcription</keyword>
<dbReference type="STRING" id="446470.Snas_3937"/>
<keyword evidence="1" id="KW-0805">Transcription regulation</keyword>
<dbReference type="Proteomes" id="UP000000844">
    <property type="component" value="Chromosome"/>
</dbReference>
<organism evidence="6 7">
    <name type="scientific">Stackebrandtia nassauensis (strain DSM 44728 / CIP 108903 / NRRL B-16338 / NBRC 102104 / LLR-40K-21)</name>
    <dbReference type="NCBI Taxonomy" id="446470"/>
    <lineage>
        <taxon>Bacteria</taxon>
        <taxon>Bacillati</taxon>
        <taxon>Actinomycetota</taxon>
        <taxon>Actinomycetes</taxon>
        <taxon>Glycomycetales</taxon>
        <taxon>Glycomycetaceae</taxon>
        <taxon>Stackebrandtia</taxon>
    </lineage>
</organism>
<name>D3PZQ3_STANL</name>
<feature type="domain" description="HTH tetR-type" evidence="5">
    <location>
        <begin position="8"/>
        <end position="68"/>
    </location>
</feature>
<dbReference type="GO" id="GO:0000976">
    <property type="term" value="F:transcription cis-regulatory region binding"/>
    <property type="evidence" value="ECO:0007669"/>
    <property type="project" value="TreeGrafter"/>
</dbReference>
<dbReference type="SUPFAM" id="SSF48498">
    <property type="entry name" value="Tetracyclin repressor-like, C-terminal domain"/>
    <property type="match status" value="1"/>
</dbReference>
<dbReference type="RefSeq" id="WP_013019161.1">
    <property type="nucleotide sequence ID" value="NC_013947.1"/>
</dbReference>
<dbReference type="AlphaFoldDB" id="D3PZQ3"/>
<keyword evidence="2 4" id="KW-0238">DNA-binding</keyword>